<reference evidence="1 2" key="1">
    <citation type="submission" date="2016-12" db="EMBL/GenBank/DDBJ databases">
        <authorList>
            <person name="Song W.-J."/>
            <person name="Kurnit D.M."/>
        </authorList>
    </citation>
    <scope>NUCLEOTIDE SEQUENCE [LARGE SCALE GENOMIC DNA]</scope>
    <source>
        <strain evidence="1 2">PCL1601</strain>
    </source>
</reference>
<dbReference type="Proteomes" id="UP000185578">
    <property type="component" value="Unassembled WGS sequence"/>
</dbReference>
<dbReference type="OrthoDB" id="6555425at2"/>
<evidence type="ECO:0000313" key="1">
    <source>
        <dbReference type="EMBL" id="OLF51574.1"/>
    </source>
</evidence>
<gene>
    <name evidence="1" type="ORF">BTN82_27070</name>
</gene>
<dbReference type="EMBL" id="MSCT01000021">
    <property type="protein sequence ID" value="OLF51574.1"/>
    <property type="molecule type" value="Genomic_DNA"/>
</dbReference>
<organism evidence="1 2">
    <name type="scientific">Pseudomonas chlororaphis</name>
    <dbReference type="NCBI Taxonomy" id="587753"/>
    <lineage>
        <taxon>Bacteria</taxon>
        <taxon>Pseudomonadati</taxon>
        <taxon>Pseudomonadota</taxon>
        <taxon>Gammaproteobacteria</taxon>
        <taxon>Pseudomonadales</taxon>
        <taxon>Pseudomonadaceae</taxon>
        <taxon>Pseudomonas</taxon>
    </lineage>
</organism>
<protein>
    <submittedName>
        <fullName evidence="1">Lipopolysaccharide biosynthesis protein</fullName>
    </submittedName>
</protein>
<sequence length="267" mass="29695">MMRTQHMEVVPMAPAPGQVTGFARCRNIRQGPVFIIASGSSAKDFPIEAFSDIPMITMNGAISMFLGTGIRPFFYACTDTSFSLQQPELFAQAMALSQRVALWKEHAQAIPSQPRGELFLLKKAPRQTWKEWWLRRNSKLVRPPLIAGNRSRTIGFSKDLEQGFFDARTVAYLALQLAYHAGFSSAILVGVDLTPAMGRFYETADTFKSPCGLDEHLQSRILPSLQLMSDKVMGTDFSVYNLSPTSRIPASIIPGISLDEVEQLVHH</sequence>
<name>A0A1Q8EII0_9PSED</name>
<proteinExistence type="predicted"/>
<comment type="caution">
    <text evidence="1">The sequence shown here is derived from an EMBL/GenBank/DDBJ whole genome shotgun (WGS) entry which is preliminary data.</text>
</comment>
<evidence type="ECO:0000313" key="2">
    <source>
        <dbReference type="Proteomes" id="UP000185578"/>
    </source>
</evidence>
<accession>A0A1Q8EII0</accession>
<dbReference type="AlphaFoldDB" id="A0A1Q8EII0"/>